<dbReference type="PANTHER" id="PTHR13947">
    <property type="entry name" value="GNAT FAMILY N-ACETYLTRANSFERASE"/>
    <property type="match status" value="1"/>
</dbReference>
<dbReference type="Pfam" id="PF00583">
    <property type="entry name" value="Acetyltransf_1"/>
    <property type="match status" value="1"/>
</dbReference>
<evidence type="ECO:0000259" key="2">
    <source>
        <dbReference type="PROSITE" id="PS51186"/>
    </source>
</evidence>
<reference evidence="3 4" key="1">
    <citation type="submission" date="2020-11" db="EMBL/GenBank/DDBJ databases">
        <title>Fusibacter basophilias sp. nov.</title>
        <authorList>
            <person name="Qiu D."/>
        </authorList>
    </citation>
    <scope>NUCLEOTIDE SEQUENCE [LARGE SCALE GENOMIC DNA]</scope>
    <source>
        <strain evidence="3 4">Q10-2</strain>
    </source>
</reference>
<dbReference type="InterPro" id="IPR050769">
    <property type="entry name" value="NAT_camello-type"/>
</dbReference>
<name>A0ABR9ZRN0_9FIRM</name>
<dbReference type="InterPro" id="IPR000182">
    <property type="entry name" value="GNAT_dom"/>
</dbReference>
<dbReference type="Proteomes" id="UP000614200">
    <property type="component" value="Unassembled WGS sequence"/>
</dbReference>
<dbReference type="PROSITE" id="PS51186">
    <property type="entry name" value="GNAT"/>
    <property type="match status" value="1"/>
</dbReference>
<keyword evidence="4" id="KW-1185">Reference proteome</keyword>
<dbReference type="CDD" id="cd04301">
    <property type="entry name" value="NAT_SF"/>
    <property type="match status" value="1"/>
</dbReference>
<evidence type="ECO:0000313" key="4">
    <source>
        <dbReference type="Proteomes" id="UP000614200"/>
    </source>
</evidence>
<evidence type="ECO:0000256" key="1">
    <source>
        <dbReference type="ARBA" id="ARBA00022679"/>
    </source>
</evidence>
<keyword evidence="1" id="KW-0808">Transferase</keyword>
<gene>
    <name evidence="3" type="ORF">ISU02_08285</name>
</gene>
<sequence>MTFKILKTDNQNEDFIELTQLLDQALRERNGESQKEYAQYNKIDYIKDVVVIYKDDTPLACGAFKRLDADTAEIKRVFVKSDFRGQGISKVLIRQLEEMIKAQGYKFAVLETGIRQVEAKGLYTCMGYEIIPNYEPYVGMVESVCMKKCF</sequence>
<dbReference type="RefSeq" id="WP_194701345.1">
    <property type="nucleotide sequence ID" value="NZ_JADKNH010000004.1"/>
</dbReference>
<evidence type="ECO:0000313" key="3">
    <source>
        <dbReference type="EMBL" id="MBF4693115.1"/>
    </source>
</evidence>
<dbReference type="InterPro" id="IPR016181">
    <property type="entry name" value="Acyl_CoA_acyltransferase"/>
</dbReference>
<dbReference type="EMBL" id="JADKNH010000004">
    <property type="protein sequence ID" value="MBF4693115.1"/>
    <property type="molecule type" value="Genomic_DNA"/>
</dbReference>
<dbReference type="SUPFAM" id="SSF55729">
    <property type="entry name" value="Acyl-CoA N-acyltransferases (Nat)"/>
    <property type="match status" value="1"/>
</dbReference>
<proteinExistence type="predicted"/>
<dbReference type="PANTHER" id="PTHR13947:SF37">
    <property type="entry name" value="LD18367P"/>
    <property type="match status" value="1"/>
</dbReference>
<comment type="caution">
    <text evidence="3">The sequence shown here is derived from an EMBL/GenBank/DDBJ whole genome shotgun (WGS) entry which is preliminary data.</text>
</comment>
<feature type="domain" description="N-acetyltransferase" evidence="2">
    <location>
        <begin position="1"/>
        <end position="150"/>
    </location>
</feature>
<organism evidence="3 4">
    <name type="scientific">Fusibacter ferrireducens</name>
    <dbReference type="NCBI Taxonomy" id="2785058"/>
    <lineage>
        <taxon>Bacteria</taxon>
        <taxon>Bacillati</taxon>
        <taxon>Bacillota</taxon>
        <taxon>Clostridia</taxon>
        <taxon>Eubacteriales</taxon>
        <taxon>Eubacteriales Family XII. Incertae Sedis</taxon>
        <taxon>Fusibacter</taxon>
    </lineage>
</organism>
<dbReference type="Gene3D" id="3.40.630.30">
    <property type="match status" value="1"/>
</dbReference>
<protein>
    <submittedName>
        <fullName evidence="3">GNAT family N-acetyltransferase</fullName>
    </submittedName>
</protein>
<accession>A0ABR9ZRN0</accession>